<proteinExistence type="predicted"/>
<organism evidence="1">
    <name type="scientific">marine sediment metagenome</name>
    <dbReference type="NCBI Taxonomy" id="412755"/>
    <lineage>
        <taxon>unclassified sequences</taxon>
        <taxon>metagenomes</taxon>
        <taxon>ecological metagenomes</taxon>
    </lineage>
</organism>
<evidence type="ECO:0000313" key="1">
    <source>
        <dbReference type="EMBL" id="GAG12349.1"/>
    </source>
</evidence>
<reference evidence="1" key="1">
    <citation type="journal article" date="2014" name="Front. Microbiol.">
        <title>High frequency of phylogenetically diverse reductive dehalogenase-homologous genes in deep subseafloor sedimentary metagenomes.</title>
        <authorList>
            <person name="Kawai M."/>
            <person name="Futagami T."/>
            <person name="Toyoda A."/>
            <person name="Takaki Y."/>
            <person name="Nishi S."/>
            <person name="Hori S."/>
            <person name="Arai W."/>
            <person name="Tsubouchi T."/>
            <person name="Morono Y."/>
            <person name="Uchiyama I."/>
            <person name="Ito T."/>
            <person name="Fujiyama A."/>
            <person name="Inagaki F."/>
            <person name="Takami H."/>
        </authorList>
    </citation>
    <scope>NUCLEOTIDE SEQUENCE</scope>
    <source>
        <strain evidence="1">Expedition CK06-06</strain>
    </source>
</reference>
<feature type="non-terminal residue" evidence="1">
    <location>
        <position position="273"/>
    </location>
</feature>
<protein>
    <recommendedName>
        <fullName evidence="2">Restriction endonuclease type IV Mrr domain-containing protein</fullName>
    </recommendedName>
</protein>
<comment type="caution">
    <text evidence="1">The sequence shown here is derived from an EMBL/GenBank/DDBJ whole genome shotgun (WGS) entry which is preliminary data.</text>
</comment>
<feature type="non-terminal residue" evidence="1">
    <location>
        <position position="1"/>
    </location>
</feature>
<evidence type="ECO:0008006" key="2">
    <source>
        <dbReference type="Google" id="ProtNLM"/>
    </source>
</evidence>
<dbReference type="AlphaFoldDB" id="X0V2L7"/>
<name>X0V2L7_9ZZZZ</name>
<gene>
    <name evidence="1" type="ORF">S01H1_33629</name>
</gene>
<accession>X0V2L7</accession>
<dbReference type="EMBL" id="BARS01020884">
    <property type="protein sequence ID" value="GAG12349.1"/>
    <property type="molecule type" value="Genomic_DNA"/>
</dbReference>
<sequence>LESVPFAEVAEAGAEVRQDVVRADLVIEVKLPEGLTTLVVEVKRSGQPRLARNAVNQLLRSAERLPKAYGVFAAPYISPKGAEICQAAGVGYVDLSGNCRLCFDRVFIERTGNPNEFARSRQLRSLYAPKASRVLRVLLANPGRAWKVQELSAEADVSLGHVSNVKQLLEDREWVSSGKEGMALIAPRELLIEWSESYSYRDNELRGYYSIQGITDVEQHLAEACKAEGQRYALTMFSGAARFAVATRYNRVFAYVEGEQAAIASRVGMKAVP</sequence>